<dbReference type="NCBIfam" id="TIGR01444">
    <property type="entry name" value="fkbM_fam"/>
    <property type="match status" value="1"/>
</dbReference>
<dbReference type="InterPro" id="IPR029063">
    <property type="entry name" value="SAM-dependent_MTases_sf"/>
</dbReference>
<dbReference type="GO" id="GO:0032259">
    <property type="term" value="P:methylation"/>
    <property type="evidence" value="ECO:0007669"/>
    <property type="project" value="UniProtKB-KW"/>
</dbReference>
<comment type="caution">
    <text evidence="2">The sequence shown here is derived from an EMBL/GenBank/DDBJ whole genome shotgun (WGS) entry which is preliminary data.</text>
</comment>
<dbReference type="InterPro" id="IPR006342">
    <property type="entry name" value="FkbM_mtfrase"/>
</dbReference>
<dbReference type="Proteomes" id="UP001597417">
    <property type="component" value="Unassembled WGS sequence"/>
</dbReference>
<feature type="domain" description="Methyltransferase FkbM" evidence="1">
    <location>
        <begin position="58"/>
        <end position="235"/>
    </location>
</feature>
<dbReference type="GO" id="GO:0008168">
    <property type="term" value="F:methyltransferase activity"/>
    <property type="evidence" value="ECO:0007669"/>
    <property type="project" value="UniProtKB-KW"/>
</dbReference>
<name>A0ABW5G1C8_9PSEU</name>
<organism evidence="2 3">
    <name type="scientific">Amycolatopsis pigmentata</name>
    <dbReference type="NCBI Taxonomy" id="450801"/>
    <lineage>
        <taxon>Bacteria</taxon>
        <taxon>Bacillati</taxon>
        <taxon>Actinomycetota</taxon>
        <taxon>Actinomycetes</taxon>
        <taxon>Pseudonocardiales</taxon>
        <taxon>Pseudonocardiaceae</taxon>
        <taxon>Amycolatopsis</taxon>
    </lineage>
</organism>
<gene>
    <name evidence="2" type="ORF">ACFSXZ_31285</name>
</gene>
<dbReference type="SUPFAM" id="SSF53335">
    <property type="entry name" value="S-adenosyl-L-methionine-dependent methyltransferases"/>
    <property type="match status" value="1"/>
</dbReference>
<evidence type="ECO:0000313" key="2">
    <source>
        <dbReference type="EMBL" id="MFD2420823.1"/>
    </source>
</evidence>
<keyword evidence="2" id="KW-0489">Methyltransferase</keyword>
<proteinExistence type="predicted"/>
<dbReference type="Gene3D" id="3.40.50.150">
    <property type="entry name" value="Vaccinia Virus protein VP39"/>
    <property type="match status" value="1"/>
</dbReference>
<dbReference type="PANTHER" id="PTHR34203:SF13">
    <property type="entry name" value="EXPRESSED PROTEIN"/>
    <property type="match status" value="1"/>
</dbReference>
<dbReference type="RefSeq" id="WP_378269070.1">
    <property type="nucleotide sequence ID" value="NZ_JBHUKR010000020.1"/>
</dbReference>
<sequence>MTLTGLTYVEFDTGFGCYVPDGEAGDTTEIAFIHTEIFSEHCYLRRGITIGEDAVVVDVGANVGLFTLYVKQLRPRARVLALEPMPATFEALRANLDRHGVTGVTPLRRALGARPEPDVAFTYFADVPGNSTRYPESKAAIGDQAATPEDRACRERLFAHRREVRMPVERLSDVLATAGLPGTIDLVKIDVEGAEADVLAGIDDHDWARIRQVVLEAQDSGTSAATRAILAERGFTVGADRPEGVLGELGVETVYARR</sequence>
<dbReference type="InterPro" id="IPR052514">
    <property type="entry name" value="SAM-dependent_MTase"/>
</dbReference>
<reference evidence="3" key="1">
    <citation type="journal article" date="2019" name="Int. J. Syst. Evol. Microbiol.">
        <title>The Global Catalogue of Microorganisms (GCM) 10K type strain sequencing project: providing services to taxonomists for standard genome sequencing and annotation.</title>
        <authorList>
            <consortium name="The Broad Institute Genomics Platform"/>
            <consortium name="The Broad Institute Genome Sequencing Center for Infectious Disease"/>
            <person name="Wu L."/>
            <person name="Ma J."/>
        </authorList>
    </citation>
    <scope>NUCLEOTIDE SEQUENCE [LARGE SCALE GENOMIC DNA]</scope>
    <source>
        <strain evidence="3">CGMCC 4.7645</strain>
    </source>
</reference>
<dbReference type="Pfam" id="PF05050">
    <property type="entry name" value="Methyltransf_21"/>
    <property type="match status" value="1"/>
</dbReference>
<protein>
    <submittedName>
        <fullName evidence="2">FkbM family methyltransferase</fullName>
    </submittedName>
</protein>
<keyword evidence="2" id="KW-0808">Transferase</keyword>
<evidence type="ECO:0000259" key="1">
    <source>
        <dbReference type="Pfam" id="PF05050"/>
    </source>
</evidence>
<dbReference type="PANTHER" id="PTHR34203">
    <property type="entry name" value="METHYLTRANSFERASE, FKBM FAMILY PROTEIN"/>
    <property type="match status" value="1"/>
</dbReference>
<evidence type="ECO:0000313" key="3">
    <source>
        <dbReference type="Proteomes" id="UP001597417"/>
    </source>
</evidence>
<keyword evidence="3" id="KW-1185">Reference proteome</keyword>
<accession>A0ABW5G1C8</accession>
<dbReference type="EMBL" id="JBHUKR010000020">
    <property type="protein sequence ID" value="MFD2420823.1"/>
    <property type="molecule type" value="Genomic_DNA"/>
</dbReference>